<dbReference type="InterPro" id="IPR012337">
    <property type="entry name" value="RNaseH-like_sf"/>
</dbReference>
<dbReference type="EMBL" id="DF974701">
    <property type="protein sequence ID" value="GAU50166.1"/>
    <property type="molecule type" value="Genomic_DNA"/>
</dbReference>
<sequence>MTNMLVFLPFPDPGQYALNVDGSSFGNPGISGYGGLIRDDKGNWIRGFSGHVEFTDSLHVELLAILQGLLVALEIENIKNVSVRSDCRIALSLITSSTPQPHQYSQIIDQIKELISRDWLISFVYTQKESNQCADHMAKIGAYGINCMGVLGIFNVPPSGLYSLLKSDAEKCPYTPGHSLLSML</sequence>
<organism evidence="2 3">
    <name type="scientific">Trifolium subterraneum</name>
    <name type="common">Subterranean clover</name>
    <dbReference type="NCBI Taxonomy" id="3900"/>
    <lineage>
        <taxon>Eukaryota</taxon>
        <taxon>Viridiplantae</taxon>
        <taxon>Streptophyta</taxon>
        <taxon>Embryophyta</taxon>
        <taxon>Tracheophyta</taxon>
        <taxon>Spermatophyta</taxon>
        <taxon>Magnoliopsida</taxon>
        <taxon>eudicotyledons</taxon>
        <taxon>Gunneridae</taxon>
        <taxon>Pentapetalae</taxon>
        <taxon>rosids</taxon>
        <taxon>fabids</taxon>
        <taxon>Fabales</taxon>
        <taxon>Fabaceae</taxon>
        <taxon>Papilionoideae</taxon>
        <taxon>50 kb inversion clade</taxon>
        <taxon>NPAAA clade</taxon>
        <taxon>Hologalegina</taxon>
        <taxon>IRL clade</taxon>
        <taxon>Trifolieae</taxon>
        <taxon>Trifolium</taxon>
    </lineage>
</organism>
<protein>
    <recommendedName>
        <fullName evidence="1">RNase H type-1 domain-containing protein</fullName>
    </recommendedName>
</protein>
<dbReference type="SUPFAM" id="SSF53098">
    <property type="entry name" value="Ribonuclease H-like"/>
    <property type="match status" value="1"/>
</dbReference>
<dbReference type="Pfam" id="PF13456">
    <property type="entry name" value="RVT_3"/>
    <property type="match status" value="1"/>
</dbReference>
<evidence type="ECO:0000313" key="3">
    <source>
        <dbReference type="Proteomes" id="UP000242715"/>
    </source>
</evidence>
<dbReference type="PANTHER" id="PTHR47723">
    <property type="entry name" value="OS05G0353850 PROTEIN"/>
    <property type="match status" value="1"/>
</dbReference>
<proteinExistence type="predicted"/>
<evidence type="ECO:0000259" key="1">
    <source>
        <dbReference type="PROSITE" id="PS50879"/>
    </source>
</evidence>
<dbReference type="Gene3D" id="3.30.420.10">
    <property type="entry name" value="Ribonuclease H-like superfamily/Ribonuclease H"/>
    <property type="match status" value="1"/>
</dbReference>
<gene>
    <name evidence="2" type="ORF">TSUD_408690</name>
</gene>
<dbReference type="InterPro" id="IPR002156">
    <property type="entry name" value="RNaseH_domain"/>
</dbReference>
<dbReference type="InterPro" id="IPR053151">
    <property type="entry name" value="RNase_H-like"/>
</dbReference>
<name>A0A2Z6P347_TRISU</name>
<feature type="domain" description="RNase H type-1" evidence="1">
    <location>
        <begin position="12"/>
        <end position="143"/>
    </location>
</feature>
<dbReference type="OrthoDB" id="1436704at2759"/>
<reference evidence="3" key="1">
    <citation type="journal article" date="2017" name="Front. Plant Sci.">
        <title>Climate Clever Clovers: New Paradigm to Reduce the Environmental Footprint of Ruminants by Breeding Low Methanogenic Forages Utilizing Haplotype Variation.</title>
        <authorList>
            <person name="Kaur P."/>
            <person name="Appels R."/>
            <person name="Bayer P.E."/>
            <person name="Keeble-Gagnere G."/>
            <person name="Wang J."/>
            <person name="Hirakawa H."/>
            <person name="Shirasawa K."/>
            <person name="Vercoe P."/>
            <person name="Stefanova K."/>
            <person name="Durmic Z."/>
            <person name="Nichols P."/>
            <person name="Revell C."/>
            <person name="Isobe S.N."/>
            <person name="Edwards D."/>
            <person name="Erskine W."/>
        </authorList>
    </citation>
    <scope>NUCLEOTIDE SEQUENCE [LARGE SCALE GENOMIC DNA]</scope>
    <source>
        <strain evidence="3">cv. Daliak</strain>
    </source>
</reference>
<dbReference type="PROSITE" id="PS50879">
    <property type="entry name" value="RNASE_H_1"/>
    <property type="match status" value="1"/>
</dbReference>
<evidence type="ECO:0000313" key="2">
    <source>
        <dbReference type="EMBL" id="GAU50166.1"/>
    </source>
</evidence>
<accession>A0A2Z6P347</accession>
<dbReference type="InterPro" id="IPR044730">
    <property type="entry name" value="RNase_H-like_dom_plant"/>
</dbReference>
<dbReference type="Proteomes" id="UP000242715">
    <property type="component" value="Unassembled WGS sequence"/>
</dbReference>
<dbReference type="AlphaFoldDB" id="A0A2Z6P347"/>
<keyword evidence="3" id="KW-1185">Reference proteome</keyword>
<dbReference type="InterPro" id="IPR036397">
    <property type="entry name" value="RNaseH_sf"/>
</dbReference>
<dbReference type="GO" id="GO:0003676">
    <property type="term" value="F:nucleic acid binding"/>
    <property type="evidence" value="ECO:0007669"/>
    <property type="project" value="InterPro"/>
</dbReference>
<dbReference type="PANTHER" id="PTHR47723:SF19">
    <property type="entry name" value="POLYNUCLEOTIDYL TRANSFERASE, RIBONUCLEASE H-LIKE SUPERFAMILY PROTEIN"/>
    <property type="match status" value="1"/>
</dbReference>
<dbReference type="GO" id="GO:0004523">
    <property type="term" value="F:RNA-DNA hybrid ribonuclease activity"/>
    <property type="evidence" value="ECO:0007669"/>
    <property type="project" value="InterPro"/>
</dbReference>
<dbReference type="CDD" id="cd06222">
    <property type="entry name" value="RNase_H_like"/>
    <property type="match status" value="1"/>
</dbReference>